<gene>
    <name evidence="1" type="ORF">RF11_10413</name>
</gene>
<dbReference type="Proteomes" id="UP000031668">
    <property type="component" value="Unassembled WGS sequence"/>
</dbReference>
<dbReference type="OrthoDB" id="3066195at2759"/>
<reference evidence="1 2" key="1">
    <citation type="journal article" date="2014" name="Genome Biol. Evol.">
        <title>The genome of the myxosporean Thelohanellus kitauei shows adaptations to nutrient acquisition within its fish host.</title>
        <authorList>
            <person name="Yang Y."/>
            <person name="Xiong J."/>
            <person name="Zhou Z."/>
            <person name="Huo F."/>
            <person name="Miao W."/>
            <person name="Ran C."/>
            <person name="Liu Y."/>
            <person name="Zhang J."/>
            <person name="Feng J."/>
            <person name="Wang M."/>
            <person name="Wang M."/>
            <person name="Wang L."/>
            <person name="Yao B."/>
        </authorList>
    </citation>
    <scope>NUCLEOTIDE SEQUENCE [LARGE SCALE GENOMIC DNA]</scope>
    <source>
        <strain evidence="1">Wuqing</strain>
    </source>
</reference>
<name>A0A0C2NFK9_THEKT</name>
<sequence length="176" mass="20461">MAKERGNTVIYIAETLKICRKAVANRTSIYLKFERWNYRTDLRGITTWRCCKREQDVCRSTLRTNGDRVASQDLGHTHFDNGSQALARRAIGQMKEHTSGEIATPSSVQASLMVTLDDHVHIPLPKRLNIKLILEALTKFITDIKLFDFSAFTTRPYIQYTRSIQIFYSFRLWSRQ</sequence>
<keyword evidence="2" id="KW-1185">Reference proteome</keyword>
<proteinExistence type="predicted"/>
<protein>
    <recommendedName>
        <fullName evidence="3">FLYWCH-type domain-containing protein</fullName>
    </recommendedName>
</protein>
<organism evidence="1 2">
    <name type="scientific">Thelohanellus kitauei</name>
    <name type="common">Myxosporean</name>
    <dbReference type="NCBI Taxonomy" id="669202"/>
    <lineage>
        <taxon>Eukaryota</taxon>
        <taxon>Metazoa</taxon>
        <taxon>Cnidaria</taxon>
        <taxon>Myxozoa</taxon>
        <taxon>Myxosporea</taxon>
        <taxon>Bivalvulida</taxon>
        <taxon>Platysporina</taxon>
        <taxon>Myxobolidae</taxon>
        <taxon>Thelohanellus</taxon>
    </lineage>
</organism>
<accession>A0A0C2NFK9</accession>
<dbReference type="EMBL" id="JWZT01000019">
    <property type="protein sequence ID" value="KII75120.1"/>
    <property type="molecule type" value="Genomic_DNA"/>
</dbReference>
<evidence type="ECO:0000313" key="1">
    <source>
        <dbReference type="EMBL" id="KII75120.1"/>
    </source>
</evidence>
<comment type="caution">
    <text evidence="1">The sequence shown here is derived from an EMBL/GenBank/DDBJ whole genome shotgun (WGS) entry which is preliminary data.</text>
</comment>
<dbReference type="AlphaFoldDB" id="A0A0C2NFK9"/>
<evidence type="ECO:0008006" key="3">
    <source>
        <dbReference type="Google" id="ProtNLM"/>
    </source>
</evidence>
<evidence type="ECO:0000313" key="2">
    <source>
        <dbReference type="Proteomes" id="UP000031668"/>
    </source>
</evidence>